<dbReference type="Proteomes" id="UP000001194">
    <property type="component" value="Unassembled WGS sequence"/>
</dbReference>
<organism evidence="2">
    <name type="scientific">Laccaria bicolor (strain S238N-H82 / ATCC MYA-4686)</name>
    <name type="common">Bicoloured deceiver</name>
    <name type="synonym">Laccaria laccata var. bicolor</name>
    <dbReference type="NCBI Taxonomy" id="486041"/>
    <lineage>
        <taxon>Eukaryota</taxon>
        <taxon>Fungi</taxon>
        <taxon>Dikarya</taxon>
        <taxon>Basidiomycota</taxon>
        <taxon>Agaricomycotina</taxon>
        <taxon>Agaricomycetes</taxon>
        <taxon>Agaricomycetidae</taxon>
        <taxon>Agaricales</taxon>
        <taxon>Agaricineae</taxon>
        <taxon>Hydnangiaceae</taxon>
        <taxon>Laccaria</taxon>
    </lineage>
</organism>
<dbReference type="KEGG" id="lbc:LACBIDRAFT_325099"/>
<dbReference type="InParanoid" id="B0D557"/>
<sequence>IRQGIDCDNFHKWDATKWEILNDCNLLKAIHHLKRDILYTGSSVQNISSSNGELLSLSPDFTFTDHCPLSLSMKSAFQWAFFFGGAQTAQMHFCYGRVDALSCTCLTGHDQTMSNADPPASTRIDNFQCEKSGGAAWMHLYDDFAQTDAPIVQNQDLKPV</sequence>
<keyword evidence="2" id="KW-1185">Reference proteome</keyword>
<accession>B0D557</accession>
<dbReference type="RefSeq" id="XP_001878669.1">
    <property type="nucleotide sequence ID" value="XM_001878634.1"/>
</dbReference>
<name>B0D557_LACBS</name>
<reference evidence="1 2" key="1">
    <citation type="journal article" date="2008" name="Nature">
        <title>The genome of Laccaria bicolor provides insights into mycorrhizal symbiosis.</title>
        <authorList>
            <person name="Martin F."/>
            <person name="Aerts A."/>
            <person name="Ahren D."/>
            <person name="Brun A."/>
            <person name="Danchin E.G.J."/>
            <person name="Duchaussoy F."/>
            <person name="Gibon J."/>
            <person name="Kohler A."/>
            <person name="Lindquist E."/>
            <person name="Pereda V."/>
            <person name="Salamov A."/>
            <person name="Shapiro H.J."/>
            <person name="Wuyts J."/>
            <person name="Blaudez D."/>
            <person name="Buee M."/>
            <person name="Brokstein P."/>
            <person name="Canbaeck B."/>
            <person name="Cohen D."/>
            <person name="Courty P.E."/>
            <person name="Coutinho P.M."/>
            <person name="Delaruelle C."/>
            <person name="Detter J.C."/>
            <person name="Deveau A."/>
            <person name="DiFazio S."/>
            <person name="Duplessis S."/>
            <person name="Fraissinet-Tachet L."/>
            <person name="Lucic E."/>
            <person name="Frey-Klett P."/>
            <person name="Fourrey C."/>
            <person name="Feussner I."/>
            <person name="Gay G."/>
            <person name="Grimwood J."/>
            <person name="Hoegger P.J."/>
            <person name="Jain P."/>
            <person name="Kilaru S."/>
            <person name="Labbe J."/>
            <person name="Lin Y.C."/>
            <person name="Legue V."/>
            <person name="Le Tacon F."/>
            <person name="Marmeisse R."/>
            <person name="Melayah D."/>
            <person name="Montanini B."/>
            <person name="Muratet M."/>
            <person name="Nehls U."/>
            <person name="Niculita-Hirzel H."/>
            <person name="Oudot-Le Secq M.P."/>
            <person name="Peter M."/>
            <person name="Quesneville H."/>
            <person name="Rajashekar B."/>
            <person name="Reich M."/>
            <person name="Rouhier N."/>
            <person name="Schmutz J."/>
            <person name="Yin T."/>
            <person name="Chalot M."/>
            <person name="Henrissat B."/>
            <person name="Kuees U."/>
            <person name="Lucas S."/>
            <person name="Van de Peer Y."/>
            <person name="Podila G.K."/>
            <person name="Polle A."/>
            <person name="Pukkila P.J."/>
            <person name="Richardson P.M."/>
            <person name="Rouze P."/>
            <person name="Sanders I.R."/>
            <person name="Stajich J.E."/>
            <person name="Tunlid A."/>
            <person name="Tuskan G."/>
            <person name="Grigoriev I.V."/>
        </authorList>
    </citation>
    <scope>NUCLEOTIDE SEQUENCE [LARGE SCALE GENOMIC DNA]</scope>
    <source>
        <strain evidence="2">S238N-H82 / ATCC MYA-4686</strain>
    </source>
</reference>
<dbReference type="EMBL" id="DS547097">
    <property type="protein sequence ID" value="EDR10219.1"/>
    <property type="molecule type" value="Genomic_DNA"/>
</dbReference>
<evidence type="ECO:0000313" key="1">
    <source>
        <dbReference type="EMBL" id="EDR10219.1"/>
    </source>
</evidence>
<dbReference type="HOGENOM" id="CLU_1656310_0_0_1"/>
<evidence type="ECO:0000313" key="2">
    <source>
        <dbReference type="Proteomes" id="UP000001194"/>
    </source>
</evidence>
<gene>
    <name evidence="1" type="ORF">LACBIDRAFT_325099</name>
</gene>
<feature type="non-terminal residue" evidence="1">
    <location>
        <position position="1"/>
    </location>
</feature>
<protein>
    <submittedName>
        <fullName evidence="1">Predicted protein</fullName>
    </submittedName>
</protein>
<dbReference type="GeneID" id="6074530"/>
<proteinExistence type="predicted"/>
<dbReference type="AlphaFoldDB" id="B0D557"/>